<evidence type="ECO:0000313" key="19">
    <source>
        <dbReference type="Proteomes" id="UP000694380"/>
    </source>
</evidence>
<dbReference type="PROSITE" id="PS50188">
    <property type="entry name" value="B302_SPRY"/>
    <property type="match status" value="1"/>
</dbReference>
<evidence type="ECO:0000256" key="13">
    <source>
        <dbReference type="PROSITE-ProRule" id="PRU00024"/>
    </source>
</evidence>
<evidence type="ECO:0000256" key="10">
    <source>
        <dbReference type="ARBA" id="ARBA00022786"/>
    </source>
</evidence>
<comment type="subcellular location">
    <subcellularLocation>
        <location evidence="2">Cytoplasm</location>
    </subcellularLocation>
</comment>
<dbReference type="PROSITE" id="PS50089">
    <property type="entry name" value="ZF_RING_2"/>
    <property type="match status" value="1"/>
</dbReference>
<dbReference type="Pfam" id="PF15227">
    <property type="entry name" value="zf-C3HC4_4"/>
    <property type="match status" value="1"/>
</dbReference>
<dbReference type="OMA" id="ESEYKAC"/>
<keyword evidence="9 13" id="KW-0863">Zinc-finger</keyword>
<keyword evidence="7" id="KW-0808">Transferase</keyword>
<feature type="domain" description="RING-type" evidence="15">
    <location>
        <begin position="16"/>
        <end position="60"/>
    </location>
</feature>
<dbReference type="Pfam" id="PF00643">
    <property type="entry name" value="zf-B_box"/>
    <property type="match status" value="1"/>
</dbReference>
<reference evidence="18" key="1">
    <citation type="submission" date="2025-08" db="UniProtKB">
        <authorList>
            <consortium name="Ensembl"/>
        </authorList>
    </citation>
    <scope>IDENTIFICATION</scope>
</reference>
<dbReference type="Gene3D" id="3.30.40.10">
    <property type="entry name" value="Zinc/RING finger domain, C3HC4 (zinc finger)"/>
    <property type="match status" value="1"/>
</dbReference>
<comment type="pathway">
    <text evidence="3">Protein modification; protein ubiquitination.</text>
</comment>
<dbReference type="Ensembl" id="ENSCPBT00000002849.1">
    <property type="protein sequence ID" value="ENSCPBP00000002327.1"/>
    <property type="gene ID" value="ENSCPBG00000001873.1"/>
</dbReference>
<evidence type="ECO:0000256" key="12">
    <source>
        <dbReference type="ARBA" id="ARBA00023054"/>
    </source>
</evidence>
<evidence type="ECO:0000256" key="1">
    <source>
        <dbReference type="ARBA" id="ARBA00000900"/>
    </source>
</evidence>
<dbReference type="GO" id="GO:0061630">
    <property type="term" value="F:ubiquitin protein ligase activity"/>
    <property type="evidence" value="ECO:0007669"/>
    <property type="project" value="UniProtKB-EC"/>
</dbReference>
<feature type="domain" description="B box-type" evidence="16">
    <location>
        <begin position="92"/>
        <end position="133"/>
    </location>
</feature>
<dbReference type="InterPro" id="IPR050143">
    <property type="entry name" value="TRIM/RBCC"/>
</dbReference>
<dbReference type="PANTHER" id="PTHR24103">
    <property type="entry name" value="E3 UBIQUITIN-PROTEIN LIGASE TRIM"/>
    <property type="match status" value="1"/>
</dbReference>
<dbReference type="CDD" id="cd13745">
    <property type="entry name" value="SPRY_PRY_TRIM39"/>
    <property type="match status" value="1"/>
</dbReference>
<comment type="catalytic activity">
    <reaction evidence="1">
        <text>S-ubiquitinyl-[E2 ubiquitin-conjugating enzyme]-L-cysteine + [acceptor protein]-L-lysine = [E2 ubiquitin-conjugating enzyme]-L-cysteine + N(6)-ubiquitinyl-[acceptor protein]-L-lysine.</text>
        <dbReference type="EC" id="2.3.2.27"/>
    </reaction>
</comment>
<dbReference type="InterPro" id="IPR013083">
    <property type="entry name" value="Znf_RING/FYVE/PHD"/>
</dbReference>
<comment type="similarity">
    <text evidence="4">Belongs to the TRIM/RBCC family.</text>
</comment>
<keyword evidence="10" id="KW-0833">Ubl conjugation pathway</keyword>
<dbReference type="InterPro" id="IPR006574">
    <property type="entry name" value="PRY"/>
</dbReference>
<feature type="domain" description="B30.2/SPRY" evidence="17">
    <location>
        <begin position="271"/>
        <end position="467"/>
    </location>
</feature>
<dbReference type="InterPro" id="IPR001841">
    <property type="entry name" value="Znf_RING"/>
</dbReference>
<keyword evidence="19" id="KW-1185">Reference proteome</keyword>
<accession>A0A8C3F2M1</accession>
<keyword evidence="12 14" id="KW-0175">Coiled coil</keyword>
<dbReference type="InterPro" id="IPR001870">
    <property type="entry name" value="B30.2/SPRY"/>
</dbReference>
<dbReference type="InterPro" id="IPR013320">
    <property type="entry name" value="ConA-like_dom_sf"/>
</dbReference>
<dbReference type="InterPro" id="IPR017907">
    <property type="entry name" value="Znf_RING_CS"/>
</dbReference>
<dbReference type="PROSITE" id="PS00518">
    <property type="entry name" value="ZF_RING_1"/>
    <property type="match status" value="1"/>
</dbReference>
<keyword evidence="11" id="KW-0862">Zinc</keyword>
<organism evidence="18 19">
    <name type="scientific">Chrysemys picta bellii</name>
    <name type="common">Western painted turtle</name>
    <name type="synonym">Emys bellii</name>
    <dbReference type="NCBI Taxonomy" id="8478"/>
    <lineage>
        <taxon>Eukaryota</taxon>
        <taxon>Metazoa</taxon>
        <taxon>Chordata</taxon>
        <taxon>Craniata</taxon>
        <taxon>Vertebrata</taxon>
        <taxon>Euteleostomi</taxon>
        <taxon>Archelosauria</taxon>
        <taxon>Testudinata</taxon>
        <taxon>Testudines</taxon>
        <taxon>Cryptodira</taxon>
        <taxon>Durocryptodira</taxon>
        <taxon>Testudinoidea</taxon>
        <taxon>Emydidae</taxon>
        <taxon>Chrysemys</taxon>
    </lineage>
</organism>
<dbReference type="InterPro" id="IPR020457">
    <property type="entry name" value="Znf_B-box_chordata"/>
</dbReference>
<dbReference type="InterPro" id="IPR000315">
    <property type="entry name" value="Znf_B-box"/>
</dbReference>
<evidence type="ECO:0000256" key="7">
    <source>
        <dbReference type="ARBA" id="ARBA00022679"/>
    </source>
</evidence>
<dbReference type="InterPro" id="IPR003877">
    <property type="entry name" value="SPRY_dom"/>
</dbReference>
<evidence type="ECO:0000256" key="2">
    <source>
        <dbReference type="ARBA" id="ARBA00004496"/>
    </source>
</evidence>
<gene>
    <name evidence="18" type="primary">LOC101938435</name>
</gene>
<dbReference type="AlphaFoldDB" id="A0A8C3F2M1"/>
<evidence type="ECO:0000256" key="6">
    <source>
        <dbReference type="ARBA" id="ARBA00022490"/>
    </source>
</evidence>
<evidence type="ECO:0000256" key="9">
    <source>
        <dbReference type="ARBA" id="ARBA00022771"/>
    </source>
</evidence>
<dbReference type="PRINTS" id="PR01406">
    <property type="entry name" value="BBOXZNFINGER"/>
</dbReference>
<evidence type="ECO:0000256" key="4">
    <source>
        <dbReference type="ARBA" id="ARBA00008518"/>
    </source>
</evidence>
<dbReference type="SUPFAM" id="SSF49899">
    <property type="entry name" value="Concanavalin A-like lectins/glucanases"/>
    <property type="match status" value="1"/>
</dbReference>
<dbReference type="SMART" id="SM00589">
    <property type="entry name" value="PRY"/>
    <property type="match status" value="1"/>
</dbReference>
<dbReference type="SUPFAM" id="SSF57845">
    <property type="entry name" value="B-box zinc-binding domain"/>
    <property type="match status" value="1"/>
</dbReference>
<dbReference type="Proteomes" id="UP000694380">
    <property type="component" value="Unplaced"/>
</dbReference>
<dbReference type="GeneTree" id="ENSGT00940000154126"/>
<feature type="coiled-coil region" evidence="14">
    <location>
        <begin position="199"/>
        <end position="233"/>
    </location>
</feature>
<keyword evidence="6" id="KW-0963">Cytoplasm</keyword>
<evidence type="ECO:0000256" key="3">
    <source>
        <dbReference type="ARBA" id="ARBA00004906"/>
    </source>
</evidence>
<dbReference type="Pfam" id="PF00622">
    <property type="entry name" value="SPRY"/>
    <property type="match status" value="1"/>
</dbReference>
<sequence>MAFAHPLKKLLEEVVCPICLDFFNDPVSIDCGHNFCRFCITEYYDKWEIEEEGVFCPQCRKKFRKEKCKTNWQLASMVENIQQLGIRPENLKKQIVCRQHKDTLKLFCEDDDEVICVVCDKTQQHRSHTLVPIEEAAQDYKVKLQKDIELLKKTMEEISKLESRERNKPQNWKERVKCQRQQIFLEFEKLQLLMNEKKKHFLQRLEEEEKETLQRLNKNIVKLSQQSSSLKKLFTEIEEKCQQPAAELLKDCVLLRSEQVRLQEPELIAAELKDVYRVPGMMEMLREFTVDVTLDPDTAHPNLVLSEDRKRVRFGDIRQDLPDNPERYNTYPELLGTEGFRGGRHYWEVEVGEKIHWILGVCRESGSRKGQIAASPENGYWTVSLRNDVCEALTSPSTSIPIRTRPSQVGIFLDCEAGEVSFYNVTDKSHLFTFTDTFSGILRPYFFTGYNAGGKNTAPLIICPVPAQARRNLCP</sequence>
<dbReference type="FunFam" id="2.60.120.920:FF:000004">
    <property type="entry name" value="Butyrophilin subfamily 1 member A1"/>
    <property type="match status" value="1"/>
</dbReference>
<dbReference type="CDD" id="cd19762">
    <property type="entry name" value="Bbox2_TRIM7-like"/>
    <property type="match status" value="1"/>
</dbReference>
<dbReference type="PRINTS" id="PR01407">
    <property type="entry name" value="BUTYPHLNCDUF"/>
</dbReference>
<dbReference type="InterPro" id="IPR035033">
    <property type="entry name" value="PRY/SPRY_TRIM39"/>
</dbReference>
<evidence type="ECO:0000259" key="16">
    <source>
        <dbReference type="PROSITE" id="PS50119"/>
    </source>
</evidence>
<dbReference type="Pfam" id="PF13765">
    <property type="entry name" value="PRY"/>
    <property type="match status" value="1"/>
</dbReference>
<dbReference type="InterPro" id="IPR043136">
    <property type="entry name" value="B30.2/SPRY_sf"/>
</dbReference>
<evidence type="ECO:0000259" key="17">
    <source>
        <dbReference type="PROSITE" id="PS50188"/>
    </source>
</evidence>
<reference evidence="18" key="2">
    <citation type="submission" date="2025-09" db="UniProtKB">
        <authorList>
            <consortium name="Ensembl"/>
        </authorList>
    </citation>
    <scope>IDENTIFICATION</scope>
</reference>
<dbReference type="SMART" id="SM00184">
    <property type="entry name" value="RING"/>
    <property type="match status" value="1"/>
</dbReference>
<proteinExistence type="inferred from homology"/>
<dbReference type="EC" id="2.3.2.27" evidence="5"/>
<protein>
    <recommendedName>
        <fullName evidence="5">RING-type E3 ubiquitin transferase</fullName>
        <ecNumber evidence="5">2.3.2.27</ecNumber>
    </recommendedName>
</protein>
<dbReference type="InterPro" id="IPR003879">
    <property type="entry name" value="Butyrophylin_SPRY"/>
</dbReference>
<dbReference type="PROSITE" id="PS50119">
    <property type="entry name" value="ZF_BBOX"/>
    <property type="match status" value="1"/>
</dbReference>
<evidence type="ECO:0000256" key="5">
    <source>
        <dbReference type="ARBA" id="ARBA00012483"/>
    </source>
</evidence>
<keyword evidence="8" id="KW-0479">Metal-binding</keyword>
<dbReference type="GO" id="GO:0005737">
    <property type="term" value="C:cytoplasm"/>
    <property type="evidence" value="ECO:0007669"/>
    <property type="project" value="UniProtKB-SubCell"/>
</dbReference>
<evidence type="ECO:0000259" key="15">
    <source>
        <dbReference type="PROSITE" id="PS50089"/>
    </source>
</evidence>
<dbReference type="SMART" id="SM00449">
    <property type="entry name" value="SPRY"/>
    <property type="match status" value="1"/>
</dbReference>
<evidence type="ECO:0000313" key="18">
    <source>
        <dbReference type="Ensembl" id="ENSCPBP00000002327.1"/>
    </source>
</evidence>
<dbReference type="Gene3D" id="3.30.160.60">
    <property type="entry name" value="Classic Zinc Finger"/>
    <property type="match status" value="1"/>
</dbReference>
<dbReference type="Gene3D" id="2.60.120.920">
    <property type="match status" value="1"/>
</dbReference>
<evidence type="ECO:0000256" key="11">
    <source>
        <dbReference type="ARBA" id="ARBA00022833"/>
    </source>
</evidence>
<evidence type="ECO:0000256" key="14">
    <source>
        <dbReference type="SAM" id="Coils"/>
    </source>
</evidence>
<dbReference type="SUPFAM" id="SSF57850">
    <property type="entry name" value="RING/U-box"/>
    <property type="match status" value="1"/>
</dbReference>
<dbReference type="GO" id="GO:0008270">
    <property type="term" value="F:zinc ion binding"/>
    <property type="evidence" value="ECO:0007669"/>
    <property type="project" value="UniProtKB-KW"/>
</dbReference>
<evidence type="ECO:0000256" key="8">
    <source>
        <dbReference type="ARBA" id="ARBA00022723"/>
    </source>
</evidence>
<name>A0A8C3F2M1_CHRPI</name>
<dbReference type="SMART" id="SM00336">
    <property type="entry name" value="BBOX"/>
    <property type="match status" value="1"/>
</dbReference>